<evidence type="ECO:0000256" key="8">
    <source>
        <dbReference type="ARBA" id="ARBA00050488"/>
    </source>
</evidence>
<evidence type="ECO:0000256" key="7">
    <source>
        <dbReference type="ARBA" id="ARBA00023268"/>
    </source>
</evidence>
<dbReference type="EC" id="2.1.2.3" evidence="10"/>
<dbReference type="SUPFAM" id="SSF53927">
    <property type="entry name" value="Cytidine deaminase-like"/>
    <property type="match status" value="1"/>
</dbReference>
<evidence type="ECO:0000256" key="2">
    <source>
        <dbReference type="ARBA" id="ARBA00004954"/>
    </source>
</evidence>
<sequence length="506" mass="54766">MKTALLSVSNKEGIVDFAKQLSDRGFRILSSGGTQRELAASGVEVLAVSDLTGFPECFDGRVKTLHPAVHAGILAKRELPEHMKKLAQLGIDTIDLVAVNLYPFKEAISGNGATLEEAIENIDIGGPAMLRSAAKNYGDVIALVDPSDYTGVIKELDAGGPSRAFRLKLAAKVFRHVAHYDSIIASHLSGLCGESLTEKINITIEKVQDLRYGENPHQRAALYRYPLSYPLGGYVQIQGKELSFNNLTDAGAAMELLREFTSNTALITLKHTNPCGVGLADTTLEAWKKAYGCDRVSVFGGIVATNGTVDSELAGELKNVFLEVIMAPVFTSRALEILSTKKNIRILKIDPVFKCNEYDFKSIPGGMVVQGRDNAMLGEGLRIVTAKKPDEREMEDMLFAWKVVKHVKSNAIVLARQGQTLGIGPGQTSRIWALENAIRQSNYDLKGAVMASDGFFPFQDCVEAAAKAGIGAIIQPGGSIKDEDSIEAADRLGLSLVFTGMRHFKH</sequence>
<dbReference type="Pfam" id="PF01808">
    <property type="entry name" value="AICARFT_IMPCHas"/>
    <property type="match status" value="1"/>
</dbReference>
<dbReference type="FunFam" id="3.40.50.1380:FF:000001">
    <property type="entry name" value="Bifunctional purine biosynthesis protein PurH"/>
    <property type="match status" value="1"/>
</dbReference>
<evidence type="ECO:0000313" key="13">
    <source>
        <dbReference type="Proteomes" id="UP000250796"/>
    </source>
</evidence>
<dbReference type="GO" id="GO:0004643">
    <property type="term" value="F:phosphoribosylaminoimidazolecarboxamide formyltransferase activity"/>
    <property type="evidence" value="ECO:0007669"/>
    <property type="project" value="UniProtKB-UniRule"/>
</dbReference>
<dbReference type="Gene3D" id="3.40.50.1380">
    <property type="entry name" value="Methylglyoxal synthase-like domain"/>
    <property type="match status" value="1"/>
</dbReference>
<evidence type="ECO:0000256" key="4">
    <source>
        <dbReference type="ARBA" id="ARBA00022679"/>
    </source>
</evidence>
<evidence type="ECO:0000256" key="10">
    <source>
        <dbReference type="HAMAP-Rule" id="MF_00139"/>
    </source>
</evidence>
<dbReference type="Proteomes" id="UP000250796">
    <property type="component" value="Chromosome MESINF"/>
</dbReference>
<dbReference type="NCBIfam" id="NF002049">
    <property type="entry name" value="PRK00881.1"/>
    <property type="match status" value="1"/>
</dbReference>
<dbReference type="InterPro" id="IPR011607">
    <property type="entry name" value="MGS-like_dom"/>
</dbReference>
<dbReference type="PROSITE" id="PS51855">
    <property type="entry name" value="MGS"/>
    <property type="match status" value="1"/>
</dbReference>
<evidence type="ECO:0000313" key="12">
    <source>
        <dbReference type="EMBL" id="SSC12012.1"/>
    </source>
</evidence>
<dbReference type="RefSeq" id="WP_169698423.1">
    <property type="nucleotide sequence ID" value="NZ_LS974202.1"/>
</dbReference>
<dbReference type="GO" id="GO:0006189">
    <property type="term" value="P:'de novo' IMP biosynthetic process"/>
    <property type="evidence" value="ECO:0007669"/>
    <property type="project" value="UniProtKB-UniRule"/>
</dbReference>
<dbReference type="PANTHER" id="PTHR11692">
    <property type="entry name" value="BIFUNCTIONAL PURINE BIOSYNTHESIS PROTEIN PURH"/>
    <property type="match status" value="1"/>
</dbReference>
<dbReference type="Pfam" id="PF02142">
    <property type="entry name" value="MGS"/>
    <property type="match status" value="1"/>
</dbReference>
<dbReference type="KEGG" id="minf:MESINF_0563"/>
<keyword evidence="4 10" id="KW-0808">Transferase</keyword>
<dbReference type="EC" id="3.5.4.10" evidence="10"/>
<comment type="pathway">
    <text evidence="1 10">Purine metabolism; IMP biosynthesis via de novo pathway; IMP from 5-formamido-1-(5-phospho-D-ribosyl)imidazole-4-carboxamide: step 1/1.</text>
</comment>
<comment type="catalytic activity">
    <reaction evidence="8 10">
        <text>(6R)-10-formyltetrahydrofolate + 5-amino-1-(5-phospho-beta-D-ribosyl)imidazole-4-carboxamide = 5-formamido-1-(5-phospho-D-ribosyl)imidazole-4-carboxamide + (6S)-5,6,7,8-tetrahydrofolate</text>
        <dbReference type="Rhea" id="RHEA:22192"/>
        <dbReference type="ChEBI" id="CHEBI:57453"/>
        <dbReference type="ChEBI" id="CHEBI:58467"/>
        <dbReference type="ChEBI" id="CHEBI:58475"/>
        <dbReference type="ChEBI" id="CHEBI:195366"/>
        <dbReference type="EC" id="2.1.2.3"/>
    </reaction>
</comment>
<name>A0A7Z7LE50_9BACT</name>
<comment type="similarity">
    <text evidence="3 10">Belongs to the PurH family.</text>
</comment>
<dbReference type="InterPro" id="IPR024051">
    <property type="entry name" value="AICAR_Tfase_dup_dom_sf"/>
</dbReference>
<dbReference type="Gene3D" id="3.40.140.20">
    <property type="match status" value="2"/>
</dbReference>
<dbReference type="AlphaFoldDB" id="A0A7Z7LE50"/>
<dbReference type="GO" id="GO:0003937">
    <property type="term" value="F:IMP cyclohydrolase activity"/>
    <property type="evidence" value="ECO:0007669"/>
    <property type="project" value="UniProtKB-UniRule"/>
</dbReference>
<keyword evidence="13" id="KW-1185">Reference proteome</keyword>
<comment type="catalytic activity">
    <reaction evidence="9 10">
        <text>IMP + H2O = 5-formamido-1-(5-phospho-D-ribosyl)imidazole-4-carboxamide</text>
        <dbReference type="Rhea" id="RHEA:18445"/>
        <dbReference type="ChEBI" id="CHEBI:15377"/>
        <dbReference type="ChEBI" id="CHEBI:58053"/>
        <dbReference type="ChEBI" id="CHEBI:58467"/>
        <dbReference type="EC" id="3.5.4.10"/>
    </reaction>
</comment>
<dbReference type="InterPro" id="IPR002695">
    <property type="entry name" value="PurH-like"/>
</dbReference>
<reference evidence="12 13" key="1">
    <citation type="submission" date="2017-01" db="EMBL/GenBank/DDBJ databases">
        <authorList>
            <person name="Erauso G."/>
        </authorList>
    </citation>
    <scope>NUCLEOTIDE SEQUENCE [LARGE SCALE GENOMIC DNA]</scope>
    <source>
        <strain evidence="12">MESINF1</strain>
    </source>
</reference>
<feature type="domain" description="MGS-like" evidence="11">
    <location>
        <begin position="1"/>
        <end position="144"/>
    </location>
</feature>
<dbReference type="EMBL" id="LS974202">
    <property type="protein sequence ID" value="SSC12012.1"/>
    <property type="molecule type" value="Genomic_DNA"/>
</dbReference>
<dbReference type="GO" id="GO:0005829">
    <property type="term" value="C:cytosol"/>
    <property type="evidence" value="ECO:0007669"/>
    <property type="project" value="TreeGrafter"/>
</dbReference>
<keyword evidence="7 10" id="KW-0511">Multifunctional enzyme</keyword>
<evidence type="ECO:0000259" key="11">
    <source>
        <dbReference type="PROSITE" id="PS51855"/>
    </source>
</evidence>
<dbReference type="CDD" id="cd01421">
    <property type="entry name" value="IMPCH"/>
    <property type="match status" value="1"/>
</dbReference>
<dbReference type="InterPro" id="IPR036914">
    <property type="entry name" value="MGS-like_dom_sf"/>
</dbReference>
<organism evidence="12 13">
    <name type="scientific">Mesotoga infera</name>
    <dbReference type="NCBI Taxonomy" id="1236046"/>
    <lineage>
        <taxon>Bacteria</taxon>
        <taxon>Thermotogati</taxon>
        <taxon>Thermotogota</taxon>
        <taxon>Thermotogae</taxon>
        <taxon>Kosmotogales</taxon>
        <taxon>Kosmotogaceae</taxon>
        <taxon>Mesotoga</taxon>
    </lineage>
</organism>
<dbReference type="InterPro" id="IPR016193">
    <property type="entry name" value="Cytidine_deaminase-like"/>
</dbReference>
<dbReference type="PANTHER" id="PTHR11692:SF0">
    <property type="entry name" value="BIFUNCTIONAL PURINE BIOSYNTHESIS PROTEIN ATIC"/>
    <property type="match status" value="1"/>
</dbReference>
<evidence type="ECO:0000256" key="1">
    <source>
        <dbReference type="ARBA" id="ARBA00004844"/>
    </source>
</evidence>
<dbReference type="NCBIfam" id="TIGR00355">
    <property type="entry name" value="purH"/>
    <property type="match status" value="1"/>
</dbReference>
<evidence type="ECO:0000256" key="6">
    <source>
        <dbReference type="ARBA" id="ARBA00022801"/>
    </source>
</evidence>
<evidence type="ECO:0000256" key="3">
    <source>
        <dbReference type="ARBA" id="ARBA00007667"/>
    </source>
</evidence>
<evidence type="ECO:0000256" key="9">
    <source>
        <dbReference type="ARBA" id="ARBA00050687"/>
    </source>
</evidence>
<evidence type="ECO:0000256" key="5">
    <source>
        <dbReference type="ARBA" id="ARBA00022755"/>
    </source>
</evidence>
<dbReference type="UniPathway" id="UPA00074">
    <property type="reaction ID" value="UER00133"/>
</dbReference>
<dbReference type="PIRSF" id="PIRSF000414">
    <property type="entry name" value="AICARFT_IMPCHas"/>
    <property type="match status" value="1"/>
</dbReference>
<proteinExistence type="inferred from homology"/>
<dbReference type="FunFam" id="3.40.140.20:FF:000001">
    <property type="entry name" value="Bifunctional purine biosynthesis protein PurH"/>
    <property type="match status" value="1"/>
</dbReference>
<dbReference type="SMART" id="SM00851">
    <property type="entry name" value="MGS"/>
    <property type="match status" value="1"/>
</dbReference>
<comment type="pathway">
    <text evidence="2 10">Purine metabolism; IMP biosynthesis via de novo pathway; 5-formamido-1-(5-phospho-D-ribosyl)imidazole-4-carboxamide from 5-amino-1-(5-phospho-D-ribosyl)imidazole-4-carboxamide (10-formyl THF route): step 1/1.</text>
</comment>
<gene>
    <name evidence="10 12" type="primary">purH</name>
    <name evidence="12" type="ORF">MESINF_0563</name>
</gene>
<accession>A0A7Z7LE50</accession>
<dbReference type="HAMAP" id="MF_00139">
    <property type="entry name" value="PurH"/>
    <property type="match status" value="1"/>
</dbReference>
<comment type="domain">
    <text evidence="10">The IMP cyclohydrolase activity resides in the N-terminal region.</text>
</comment>
<keyword evidence="6 10" id="KW-0378">Hydrolase</keyword>
<protein>
    <recommendedName>
        <fullName evidence="10">Bifunctional purine biosynthesis protein PurH</fullName>
    </recommendedName>
    <domain>
        <recommendedName>
            <fullName evidence="10">Phosphoribosylaminoimidazolecarboxamide formyltransferase</fullName>
            <ecNumber evidence="10">2.1.2.3</ecNumber>
        </recommendedName>
        <alternativeName>
            <fullName evidence="10">AICAR transformylase</fullName>
        </alternativeName>
    </domain>
    <domain>
        <recommendedName>
            <fullName evidence="10">IMP cyclohydrolase</fullName>
            <ecNumber evidence="10">3.5.4.10</ecNumber>
        </recommendedName>
        <alternativeName>
            <fullName evidence="10">ATIC</fullName>
        </alternativeName>
        <alternativeName>
            <fullName evidence="10">IMP synthase</fullName>
        </alternativeName>
        <alternativeName>
            <fullName evidence="10">Inosinicase</fullName>
        </alternativeName>
    </domain>
</protein>
<dbReference type="SUPFAM" id="SSF52335">
    <property type="entry name" value="Methylglyoxal synthase-like"/>
    <property type="match status" value="1"/>
</dbReference>
<dbReference type="SMART" id="SM00798">
    <property type="entry name" value="AICARFT_IMPCHas"/>
    <property type="match status" value="1"/>
</dbReference>
<keyword evidence="5 10" id="KW-0658">Purine biosynthesis</keyword>